<organism evidence="12 13">
    <name type="scientific">Devosia psychrophila</name>
    <dbReference type="NCBI Taxonomy" id="728005"/>
    <lineage>
        <taxon>Bacteria</taxon>
        <taxon>Pseudomonadati</taxon>
        <taxon>Pseudomonadota</taxon>
        <taxon>Alphaproteobacteria</taxon>
        <taxon>Hyphomicrobiales</taxon>
        <taxon>Devosiaceae</taxon>
        <taxon>Devosia</taxon>
    </lineage>
</organism>
<dbReference type="SMART" id="SM00283">
    <property type="entry name" value="MA"/>
    <property type="match status" value="1"/>
</dbReference>
<dbReference type="InterPro" id="IPR004090">
    <property type="entry name" value="Chemotax_Me-accpt_rcpt"/>
</dbReference>
<evidence type="ECO:0000256" key="5">
    <source>
        <dbReference type="ARBA" id="ARBA00022989"/>
    </source>
</evidence>
<feature type="domain" description="HAMP" evidence="11">
    <location>
        <begin position="366"/>
        <end position="419"/>
    </location>
</feature>
<feature type="transmembrane region" description="Helical" evidence="9">
    <location>
        <begin position="345"/>
        <end position="364"/>
    </location>
</feature>
<dbReference type="RefSeq" id="WP_052952973.1">
    <property type="nucleotide sequence ID" value="NZ_FOMB01000001.1"/>
</dbReference>
<evidence type="ECO:0000256" key="6">
    <source>
        <dbReference type="ARBA" id="ARBA00023136"/>
    </source>
</evidence>
<name>A0A1I1FPB4_9HYPH</name>
<dbReference type="InterPro" id="IPR003660">
    <property type="entry name" value="HAMP_dom"/>
</dbReference>
<keyword evidence="5 9" id="KW-1133">Transmembrane helix</keyword>
<dbReference type="PANTHER" id="PTHR43531:SF14">
    <property type="entry name" value="METHYL-ACCEPTING CHEMOTAXIS PROTEIN I-RELATED"/>
    <property type="match status" value="1"/>
</dbReference>
<dbReference type="PRINTS" id="PR00260">
    <property type="entry name" value="CHEMTRNSDUCR"/>
</dbReference>
<evidence type="ECO:0000256" key="4">
    <source>
        <dbReference type="ARBA" id="ARBA00022692"/>
    </source>
</evidence>
<feature type="domain" description="HAMP" evidence="11">
    <location>
        <begin position="444"/>
        <end position="490"/>
    </location>
</feature>
<evidence type="ECO:0000256" key="7">
    <source>
        <dbReference type="ARBA" id="ARBA00029447"/>
    </source>
</evidence>
<keyword evidence="8" id="KW-0807">Transducer</keyword>
<proteinExistence type="inferred from homology"/>
<evidence type="ECO:0000256" key="2">
    <source>
        <dbReference type="ARBA" id="ARBA00022475"/>
    </source>
</evidence>
<dbReference type="InterPro" id="IPR004089">
    <property type="entry name" value="MCPsignal_dom"/>
</dbReference>
<dbReference type="Pfam" id="PF02743">
    <property type="entry name" value="dCache_1"/>
    <property type="match status" value="1"/>
</dbReference>
<dbReference type="EMBL" id="FOMB01000001">
    <property type="protein sequence ID" value="SFB98860.1"/>
    <property type="molecule type" value="Genomic_DNA"/>
</dbReference>
<dbReference type="GO" id="GO:0006935">
    <property type="term" value="P:chemotaxis"/>
    <property type="evidence" value="ECO:0007669"/>
    <property type="project" value="InterPro"/>
</dbReference>
<evidence type="ECO:0000259" key="10">
    <source>
        <dbReference type="PROSITE" id="PS50111"/>
    </source>
</evidence>
<keyword evidence="2" id="KW-1003">Cell membrane</keyword>
<keyword evidence="4 9" id="KW-0812">Transmembrane</keyword>
<dbReference type="GO" id="GO:0004888">
    <property type="term" value="F:transmembrane signaling receptor activity"/>
    <property type="evidence" value="ECO:0007669"/>
    <property type="project" value="InterPro"/>
</dbReference>
<protein>
    <submittedName>
        <fullName evidence="12">HAMP domain-containing protein</fullName>
    </submittedName>
</protein>
<dbReference type="Pfam" id="PF00015">
    <property type="entry name" value="MCPsignal"/>
    <property type="match status" value="1"/>
</dbReference>
<dbReference type="Gene3D" id="3.30.450.20">
    <property type="entry name" value="PAS domain"/>
    <property type="match status" value="1"/>
</dbReference>
<accession>A0A1I1FPB4</accession>
<evidence type="ECO:0000256" key="1">
    <source>
        <dbReference type="ARBA" id="ARBA00004651"/>
    </source>
</evidence>
<dbReference type="SUPFAM" id="SSF58104">
    <property type="entry name" value="Methyl-accepting chemotaxis protein (MCP) signaling domain"/>
    <property type="match status" value="1"/>
</dbReference>
<dbReference type="Proteomes" id="UP000182258">
    <property type="component" value="Unassembled WGS sequence"/>
</dbReference>
<dbReference type="SUPFAM" id="SSF158472">
    <property type="entry name" value="HAMP domain-like"/>
    <property type="match status" value="1"/>
</dbReference>
<dbReference type="Gene3D" id="1.10.8.500">
    <property type="entry name" value="HAMP domain in histidine kinase"/>
    <property type="match status" value="1"/>
</dbReference>
<keyword evidence="3" id="KW-0488">Methylation</keyword>
<keyword evidence="6 9" id="KW-0472">Membrane</keyword>
<evidence type="ECO:0000259" key="11">
    <source>
        <dbReference type="PROSITE" id="PS50885"/>
    </source>
</evidence>
<comment type="subcellular location">
    <subcellularLocation>
        <location evidence="1">Cell membrane</location>
        <topology evidence="1">Multi-pass membrane protein</topology>
    </subcellularLocation>
</comment>
<evidence type="ECO:0000313" key="13">
    <source>
        <dbReference type="Proteomes" id="UP000182258"/>
    </source>
</evidence>
<dbReference type="PROSITE" id="PS50885">
    <property type="entry name" value="HAMP"/>
    <property type="match status" value="2"/>
</dbReference>
<dbReference type="STRING" id="728005.SAMN04488059_101280"/>
<dbReference type="Gene3D" id="1.10.287.950">
    <property type="entry name" value="Methyl-accepting chemotaxis protein"/>
    <property type="match status" value="1"/>
</dbReference>
<comment type="similarity">
    <text evidence="7">Belongs to the methyl-accepting chemotaxis (MCP) protein family.</text>
</comment>
<dbReference type="InterPro" id="IPR051310">
    <property type="entry name" value="MCP_chemotaxis"/>
</dbReference>
<dbReference type="GO" id="GO:0007165">
    <property type="term" value="P:signal transduction"/>
    <property type="evidence" value="ECO:0007669"/>
    <property type="project" value="UniProtKB-KW"/>
</dbReference>
<sequence length="836" mass="88270">MFKFSMPIARKLPLALLGSALLVSLGVGLASYVIGSQALRSSAQTNLLTLASERASQVSTFLQSVEDDLVATSRSEATLQALRDFGGAWLQFKVDPTAEVRKLYVDDNPNKDDLAALETLGTTGAYDVPHTRSHAAFRNQIAVRGYRDLYLFDLKGALVYSVRKDLDFGTSFAEGGPYAATALGKAFQQAILMETPDTIVFEDFAPYDVAKGMPASFFAKPVFNAQGRKIGVLALQLPSERLDAVVGDRRGLGQSGEVVVVGSDTMLRSDSTFTPDNDALVTAFVTPVLDAALAGTPTNGETTSYRATDMLVAAAPITTLGQPWAAVAIMATDEVLAPVTNMRNMMLAIGAGLLAVVAALGLLFSRTITKPITRLTDTMEALAKGDLEVEVRGADRTDELGAMARAVEVFRENGQKVAQMTEAEAAQVLANQAERARMMESLQRAFGNVVDAAIAGDFSRRVDAEFADAELNALARSVNSLVETVDRGLSETGSVLAALADTNLTQRVRGDYEGAFARLKTDTNAVAEKLGEILGQLRTTSGALKTATGEILAGANDLSERTTRQAATIEETSAVMEKLAGTVLDNARKAEAASVQAKSVSAAAEEGGHVMAQATDAMDRITASSAKISNIIGLIDDIAFQTNLLALNASVEAARAGDAGKGFAVVAVEVRRLAQSAASASADVKVLIEQSANEVRGGSRLVADAAAKLTGMLDAIRDNTTALEAISRDSRAQASGIDEVNVAVRQMDEMTQHNAALVEETNAAIEQTEAQASELDRIVDIFTIDEQSARGAPRPVARPAPAQGIRGMQDKLKAVAGSYLRRGNAAPAVDKDWAEF</sequence>
<evidence type="ECO:0000256" key="9">
    <source>
        <dbReference type="SAM" id="Phobius"/>
    </source>
</evidence>
<dbReference type="CDD" id="cd06225">
    <property type="entry name" value="HAMP"/>
    <property type="match status" value="1"/>
</dbReference>
<dbReference type="PROSITE" id="PS50111">
    <property type="entry name" value="CHEMOTAXIS_TRANSDUC_2"/>
    <property type="match status" value="1"/>
</dbReference>
<dbReference type="AlphaFoldDB" id="A0A1I1FPB4"/>
<evidence type="ECO:0000256" key="3">
    <source>
        <dbReference type="ARBA" id="ARBA00022481"/>
    </source>
</evidence>
<dbReference type="GO" id="GO:0005886">
    <property type="term" value="C:plasma membrane"/>
    <property type="evidence" value="ECO:0007669"/>
    <property type="project" value="UniProtKB-SubCell"/>
</dbReference>
<reference evidence="12 13" key="1">
    <citation type="submission" date="2016-10" db="EMBL/GenBank/DDBJ databases">
        <authorList>
            <person name="de Groot N.N."/>
        </authorList>
    </citation>
    <scope>NUCLEOTIDE SEQUENCE [LARGE SCALE GENOMIC DNA]</scope>
    <source>
        <strain evidence="12 13">CGMCC 1.10210</strain>
    </source>
</reference>
<evidence type="ECO:0000256" key="8">
    <source>
        <dbReference type="PROSITE-ProRule" id="PRU00284"/>
    </source>
</evidence>
<dbReference type="SMART" id="SM00304">
    <property type="entry name" value="HAMP"/>
    <property type="match status" value="2"/>
</dbReference>
<gene>
    <name evidence="12" type="ORF">SAMN04488059_101280</name>
</gene>
<dbReference type="PANTHER" id="PTHR43531">
    <property type="entry name" value="PROTEIN ICFG"/>
    <property type="match status" value="1"/>
</dbReference>
<feature type="domain" description="Methyl-accepting transducer" evidence="10">
    <location>
        <begin position="540"/>
        <end position="769"/>
    </location>
</feature>
<evidence type="ECO:0000313" key="12">
    <source>
        <dbReference type="EMBL" id="SFB98860.1"/>
    </source>
</evidence>
<dbReference type="Pfam" id="PF00672">
    <property type="entry name" value="HAMP"/>
    <property type="match status" value="1"/>
</dbReference>
<dbReference type="InterPro" id="IPR033479">
    <property type="entry name" value="dCache_1"/>
</dbReference>